<dbReference type="AlphaFoldDB" id="A0A3D8S0X6"/>
<gene>
    <name evidence="2" type="ORF">BP6252_04573</name>
</gene>
<evidence type="ECO:0000313" key="3">
    <source>
        <dbReference type="Proteomes" id="UP000256645"/>
    </source>
</evidence>
<evidence type="ECO:0000256" key="1">
    <source>
        <dbReference type="SAM" id="MobiDB-lite"/>
    </source>
</evidence>
<organism evidence="2 3">
    <name type="scientific">Coleophoma cylindrospora</name>
    <dbReference type="NCBI Taxonomy" id="1849047"/>
    <lineage>
        <taxon>Eukaryota</taxon>
        <taxon>Fungi</taxon>
        <taxon>Dikarya</taxon>
        <taxon>Ascomycota</taxon>
        <taxon>Pezizomycotina</taxon>
        <taxon>Leotiomycetes</taxon>
        <taxon>Helotiales</taxon>
        <taxon>Dermateaceae</taxon>
        <taxon>Coleophoma</taxon>
    </lineage>
</organism>
<keyword evidence="3" id="KW-1185">Reference proteome</keyword>
<reference evidence="2 3" key="1">
    <citation type="journal article" date="2018" name="IMA Fungus">
        <title>IMA Genome-F 9: Draft genome sequence of Annulohypoxylon stygium, Aspergillus mulundensis, Berkeleyomyces basicola (syn. Thielaviopsis basicola), Ceratocystis smalleyi, two Cercospora beticola strains, Coleophoma cylindrospora, Fusarium fracticaudum, Phialophora cf. hyalina, and Morchella septimelata.</title>
        <authorList>
            <person name="Wingfield B.D."/>
            <person name="Bills G.F."/>
            <person name="Dong Y."/>
            <person name="Huang W."/>
            <person name="Nel W.J."/>
            <person name="Swalarsk-Parry B.S."/>
            <person name="Vaghefi N."/>
            <person name="Wilken P.M."/>
            <person name="An Z."/>
            <person name="de Beer Z.W."/>
            <person name="De Vos L."/>
            <person name="Chen L."/>
            <person name="Duong T.A."/>
            <person name="Gao Y."/>
            <person name="Hammerbacher A."/>
            <person name="Kikkert J.R."/>
            <person name="Li Y."/>
            <person name="Li H."/>
            <person name="Li K."/>
            <person name="Li Q."/>
            <person name="Liu X."/>
            <person name="Ma X."/>
            <person name="Naidoo K."/>
            <person name="Pethybridge S.J."/>
            <person name="Sun J."/>
            <person name="Steenkamp E.T."/>
            <person name="van der Nest M.A."/>
            <person name="van Wyk S."/>
            <person name="Wingfield M.J."/>
            <person name="Xiong C."/>
            <person name="Yue Q."/>
            <person name="Zhang X."/>
        </authorList>
    </citation>
    <scope>NUCLEOTIDE SEQUENCE [LARGE SCALE GENOMIC DNA]</scope>
    <source>
        <strain evidence="2 3">BP6252</strain>
    </source>
</reference>
<dbReference type="EMBL" id="PDLM01000004">
    <property type="protein sequence ID" value="RDW79935.1"/>
    <property type="molecule type" value="Genomic_DNA"/>
</dbReference>
<comment type="caution">
    <text evidence="2">The sequence shown here is derived from an EMBL/GenBank/DDBJ whole genome shotgun (WGS) entry which is preliminary data.</text>
</comment>
<protein>
    <submittedName>
        <fullName evidence="2">Uncharacterized protein</fullName>
    </submittedName>
</protein>
<feature type="region of interest" description="Disordered" evidence="1">
    <location>
        <begin position="1"/>
        <end position="62"/>
    </location>
</feature>
<accession>A0A3D8S0X6</accession>
<sequence>MELVDSPGAGRWVGRLMGGEEREGCEGEGEGEGEGSCQPTALPCPRRHESSAAGVEGARSAHDGTNPIFKSGLFATCTHITITNQLTGLLNCCAAPAATATPTLHADGASVLAVSPLPDVEAPLCPSPSAEMLAKTGIDLHGTLALRKWGCHAWPGCRTPGRAGQATAAPVALLCNLL</sequence>
<dbReference type="Proteomes" id="UP000256645">
    <property type="component" value="Unassembled WGS sequence"/>
</dbReference>
<proteinExistence type="predicted"/>
<evidence type="ECO:0000313" key="2">
    <source>
        <dbReference type="EMBL" id="RDW79935.1"/>
    </source>
</evidence>
<name>A0A3D8S0X6_9HELO</name>